<accession>A0AA41S0L5</accession>
<dbReference type="PANTHER" id="PTHR11524">
    <property type="entry name" value="60S RIBOSOMAL PROTEIN L7"/>
    <property type="match status" value="1"/>
</dbReference>
<reference evidence="1" key="1">
    <citation type="submission" date="2022-03" db="EMBL/GenBank/DDBJ databases">
        <title>A functionally conserved STORR gene fusion in Papaver species that diverged 16.8 million years ago.</title>
        <authorList>
            <person name="Catania T."/>
        </authorList>
    </citation>
    <scope>NUCLEOTIDE SEQUENCE</scope>
    <source>
        <strain evidence="1">S-191538</strain>
    </source>
</reference>
<comment type="caution">
    <text evidence="1">The sequence shown here is derived from an EMBL/GenBank/DDBJ whole genome shotgun (WGS) entry which is preliminary data.</text>
</comment>
<dbReference type="InterPro" id="IPR039699">
    <property type="entry name" value="Ribosomal_uL30"/>
</dbReference>
<dbReference type="InterPro" id="IPR036919">
    <property type="entry name" value="Ribo_uL30_ferredoxin-like_sf"/>
</dbReference>
<dbReference type="SUPFAM" id="SSF55129">
    <property type="entry name" value="Ribosomal protein L30p/L7e"/>
    <property type="match status" value="1"/>
</dbReference>
<evidence type="ECO:0000313" key="1">
    <source>
        <dbReference type="EMBL" id="MCL7030502.1"/>
    </source>
</evidence>
<proteinExistence type="predicted"/>
<organism evidence="1 2">
    <name type="scientific">Papaver nudicaule</name>
    <name type="common">Iceland poppy</name>
    <dbReference type="NCBI Taxonomy" id="74823"/>
    <lineage>
        <taxon>Eukaryota</taxon>
        <taxon>Viridiplantae</taxon>
        <taxon>Streptophyta</taxon>
        <taxon>Embryophyta</taxon>
        <taxon>Tracheophyta</taxon>
        <taxon>Spermatophyta</taxon>
        <taxon>Magnoliopsida</taxon>
        <taxon>Ranunculales</taxon>
        <taxon>Papaveraceae</taxon>
        <taxon>Papaveroideae</taxon>
        <taxon>Papaver</taxon>
    </lineage>
</organism>
<feature type="non-terminal residue" evidence="1">
    <location>
        <position position="100"/>
    </location>
</feature>
<dbReference type="GO" id="GO:0022625">
    <property type="term" value="C:cytosolic large ribosomal subunit"/>
    <property type="evidence" value="ECO:0007669"/>
    <property type="project" value="TreeGrafter"/>
</dbReference>
<evidence type="ECO:0000313" key="2">
    <source>
        <dbReference type="Proteomes" id="UP001177140"/>
    </source>
</evidence>
<sequence length="100" mass="11291">FFPQDSQELIYKRVYGKLNKALATVGPHFKQASNFLWPFKLSAPLGGLKKKRQFVEGGDAGNPEDYINLLVLLNLASLEQTTFGSSIRYRVVLMELPNMD</sequence>
<dbReference type="AlphaFoldDB" id="A0AA41S0L5"/>
<keyword evidence="2" id="KW-1185">Reference proteome</keyword>
<dbReference type="GO" id="GO:0003723">
    <property type="term" value="F:RNA binding"/>
    <property type="evidence" value="ECO:0007669"/>
    <property type="project" value="TreeGrafter"/>
</dbReference>
<dbReference type="PANTHER" id="PTHR11524:SF16">
    <property type="entry name" value="LARGE RIBOSOMAL SUBUNIT PROTEIN UL30"/>
    <property type="match status" value="1"/>
</dbReference>
<dbReference type="EMBL" id="JAJJMA010102514">
    <property type="protein sequence ID" value="MCL7030502.1"/>
    <property type="molecule type" value="Genomic_DNA"/>
</dbReference>
<name>A0AA41S0L5_PAPNU</name>
<dbReference type="Proteomes" id="UP001177140">
    <property type="component" value="Unassembled WGS sequence"/>
</dbReference>
<dbReference type="GO" id="GO:0000463">
    <property type="term" value="P:maturation of LSU-rRNA from tricistronic rRNA transcript (SSU-rRNA, 5.8S rRNA, LSU-rRNA)"/>
    <property type="evidence" value="ECO:0007669"/>
    <property type="project" value="TreeGrafter"/>
</dbReference>
<gene>
    <name evidence="1" type="ORF">MKW94_023533</name>
</gene>
<protein>
    <submittedName>
        <fullName evidence="1">Uncharacterized protein</fullName>
    </submittedName>
</protein>
<dbReference type="GO" id="GO:0003735">
    <property type="term" value="F:structural constituent of ribosome"/>
    <property type="evidence" value="ECO:0007669"/>
    <property type="project" value="TreeGrafter"/>
</dbReference>